<dbReference type="InterPro" id="IPR029044">
    <property type="entry name" value="Nucleotide-diphossugar_trans"/>
</dbReference>
<proteinExistence type="predicted"/>
<organism evidence="2 3">
    <name type="scientific">Levilactobacillus tujiorum</name>
    <dbReference type="NCBI Taxonomy" id="2912243"/>
    <lineage>
        <taxon>Bacteria</taxon>
        <taxon>Bacillati</taxon>
        <taxon>Bacillota</taxon>
        <taxon>Bacilli</taxon>
        <taxon>Lactobacillales</taxon>
        <taxon>Lactobacillaceae</taxon>
        <taxon>Levilactobacillus</taxon>
    </lineage>
</organism>
<evidence type="ECO:0000313" key="3">
    <source>
        <dbReference type="Proteomes" id="UP000707477"/>
    </source>
</evidence>
<name>A0ABX1L3Z8_9LACO</name>
<dbReference type="SUPFAM" id="SSF53448">
    <property type="entry name" value="Nucleotide-diphospho-sugar transferases"/>
    <property type="match status" value="1"/>
</dbReference>
<dbReference type="Proteomes" id="UP000707477">
    <property type="component" value="Unassembled WGS sequence"/>
</dbReference>
<accession>A0ABX1L3Z8</accession>
<reference evidence="2 3" key="1">
    <citation type="submission" date="2020-03" db="EMBL/GenBank/DDBJ databases">
        <authorList>
            <person name="Zhang Z."/>
            <person name="Guo Z."/>
            <person name="Hou Q."/>
            <person name="Shen X."/>
        </authorList>
    </citation>
    <scope>NUCLEOTIDE SEQUENCE [LARGE SCALE GENOMIC DNA]</scope>
    <source>
        <strain evidence="2 3">HBUAS51329</strain>
    </source>
</reference>
<protein>
    <submittedName>
        <fullName evidence="2">Glycosyltransferase family 2 protein</fullName>
    </submittedName>
</protein>
<dbReference type="EMBL" id="JAAVSD010000002">
    <property type="protein sequence ID" value="NLR28757.1"/>
    <property type="molecule type" value="Genomic_DNA"/>
</dbReference>
<dbReference type="Gene3D" id="3.90.550.10">
    <property type="entry name" value="Spore Coat Polysaccharide Biosynthesis Protein SpsA, Chain A"/>
    <property type="match status" value="1"/>
</dbReference>
<dbReference type="RefSeq" id="WP_168848768.1">
    <property type="nucleotide sequence ID" value="NZ_JAAVSD010000002.1"/>
</dbReference>
<comment type="caution">
    <text evidence="2">The sequence shown here is derived from an EMBL/GenBank/DDBJ whole genome shotgun (WGS) entry which is preliminary data.</text>
</comment>
<feature type="domain" description="Glycosyltransferase 2-like" evidence="1">
    <location>
        <begin position="8"/>
        <end position="129"/>
    </location>
</feature>
<gene>
    <name evidence="2" type="ORF">HEQ44_00970</name>
</gene>
<dbReference type="Pfam" id="PF00535">
    <property type="entry name" value="Glycos_transf_2"/>
    <property type="match status" value="1"/>
</dbReference>
<keyword evidence="3" id="KW-1185">Reference proteome</keyword>
<sequence>MMNEPLVSVIMPTFNDSRFVATAIASVLQQTYQHWELVVVNDGSTDDSLQVIEKFHHDGRLKIINQRTNLGVSAARNAGLNVAQGEYIAFIDADDIWYRDKLEREVTLMEREQLPLVYSYYRIANEEGDVLRAITGLPSRVSYNDLLRSNSIPILTAIVKTEVLRGRQFKQVHHEDYALWLDLLRSRKITATLLPAVTAVYRVHKHSISGNKVKSAMWTWQLLRRQEKLTIMQTCKNMVYYAISGLAKHQNVV</sequence>
<evidence type="ECO:0000259" key="1">
    <source>
        <dbReference type="Pfam" id="PF00535"/>
    </source>
</evidence>
<dbReference type="InterPro" id="IPR001173">
    <property type="entry name" value="Glyco_trans_2-like"/>
</dbReference>
<evidence type="ECO:0000313" key="2">
    <source>
        <dbReference type="EMBL" id="NLR28757.1"/>
    </source>
</evidence>
<dbReference type="PANTHER" id="PTHR22916">
    <property type="entry name" value="GLYCOSYLTRANSFERASE"/>
    <property type="match status" value="1"/>
</dbReference>
<dbReference type="PANTHER" id="PTHR22916:SF3">
    <property type="entry name" value="UDP-GLCNAC:BETAGAL BETA-1,3-N-ACETYLGLUCOSAMINYLTRANSFERASE-LIKE PROTEIN 1"/>
    <property type="match status" value="1"/>
</dbReference>